<evidence type="ECO:0000256" key="4">
    <source>
        <dbReference type="ARBA" id="ARBA00023004"/>
    </source>
</evidence>
<keyword evidence="8" id="KW-1185">Reference proteome</keyword>
<dbReference type="InParanoid" id="A0A2G5DPC1"/>
<keyword evidence="2 5" id="KW-0479">Metal-binding</keyword>
<reference evidence="7 8" key="1">
    <citation type="submission" date="2017-09" db="EMBL/GenBank/DDBJ databases">
        <title>WGS assembly of Aquilegia coerulea Goldsmith.</title>
        <authorList>
            <person name="Hodges S."/>
            <person name="Kramer E."/>
            <person name="Nordborg M."/>
            <person name="Tomkins J."/>
            <person name="Borevitz J."/>
            <person name="Derieg N."/>
            <person name="Yan J."/>
            <person name="Mihaltcheva S."/>
            <person name="Hayes R.D."/>
            <person name="Rokhsar D."/>
        </authorList>
    </citation>
    <scope>NUCLEOTIDE SEQUENCE [LARGE SCALE GENOMIC DNA]</scope>
    <source>
        <strain evidence="8">cv. Goldsmith</strain>
    </source>
</reference>
<dbReference type="OrthoDB" id="288590at2759"/>
<dbReference type="Proteomes" id="UP000230069">
    <property type="component" value="Unassembled WGS sequence"/>
</dbReference>
<dbReference type="AlphaFoldDB" id="A0A2G5DPC1"/>
<organism evidence="7 8">
    <name type="scientific">Aquilegia coerulea</name>
    <name type="common">Rocky mountain columbine</name>
    <dbReference type="NCBI Taxonomy" id="218851"/>
    <lineage>
        <taxon>Eukaryota</taxon>
        <taxon>Viridiplantae</taxon>
        <taxon>Streptophyta</taxon>
        <taxon>Embryophyta</taxon>
        <taxon>Tracheophyta</taxon>
        <taxon>Spermatophyta</taxon>
        <taxon>Magnoliopsida</taxon>
        <taxon>Ranunculales</taxon>
        <taxon>Ranunculaceae</taxon>
        <taxon>Thalictroideae</taxon>
        <taxon>Aquilegia</taxon>
    </lineage>
</organism>
<evidence type="ECO:0000256" key="1">
    <source>
        <dbReference type="ARBA" id="ARBA00008056"/>
    </source>
</evidence>
<evidence type="ECO:0000256" key="3">
    <source>
        <dbReference type="ARBA" id="ARBA00023002"/>
    </source>
</evidence>
<evidence type="ECO:0000313" key="8">
    <source>
        <dbReference type="Proteomes" id="UP000230069"/>
    </source>
</evidence>
<proteinExistence type="inferred from homology"/>
<dbReference type="GO" id="GO:0051213">
    <property type="term" value="F:dioxygenase activity"/>
    <property type="evidence" value="ECO:0007669"/>
    <property type="project" value="UniProtKB-ARBA"/>
</dbReference>
<keyword evidence="3 5" id="KW-0560">Oxidoreductase</keyword>
<dbReference type="PANTHER" id="PTHR10209:SF714">
    <property type="entry name" value="1-AMINOCYCLOPROPANE-1-CARBOXYLATE OXIDASE HOMOLOG 11-RELATED"/>
    <property type="match status" value="1"/>
</dbReference>
<dbReference type="Gene3D" id="2.60.120.330">
    <property type="entry name" value="B-lactam Antibiotic, Isopenicillin N Synthase, Chain"/>
    <property type="match status" value="1"/>
</dbReference>
<evidence type="ECO:0000313" key="7">
    <source>
        <dbReference type="EMBL" id="PIA45339.1"/>
    </source>
</evidence>
<gene>
    <name evidence="7" type="ORF">AQUCO_01700702v1</name>
</gene>
<dbReference type="Pfam" id="PF14226">
    <property type="entry name" value="DIOX_N"/>
    <property type="match status" value="1"/>
</dbReference>
<dbReference type="GO" id="GO:0046872">
    <property type="term" value="F:metal ion binding"/>
    <property type="evidence" value="ECO:0007669"/>
    <property type="project" value="UniProtKB-KW"/>
</dbReference>
<dbReference type="InterPro" id="IPR005123">
    <property type="entry name" value="Oxoglu/Fe-dep_dioxygenase_dom"/>
</dbReference>
<keyword evidence="4 5" id="KW-0408">Iron</keyword>
<evidence type="ECO:0000259" key="6">
    <source>
        <dbReference type="PROSITE" id="PS51471"/>
    </source>
</evidence>
<dbReference type="FunFam" id="2.60.120.330:FF:000005">
    <property type="entry name" value="1-aminocyclopropane-1-carboxylate oxidase homolog 1"/>
    <property type="match status" value="1"/>
</dbReference>
<dbReference type="InterPro" id="IPR044861">
    <property type="entry name" value="IPNS-like_FE2OG_OXY"/>
</dbReference>
<feature type="domain" description="Fe2OG dioxygenase" evidence="6">
    <location>
        <begin position="212"/>
        <end position="316"/>
    </location>
</feature>
<dbReference type="Pfam" id="PF03171">
    <property type="entry name" value="2OG-FeII_Oxy"/>
    <property type="match status" value="1"/>
</dbReference>
<protein>
    <recommendedName>
        <fullName evidence="6">Fe2OG dioxygenase domain-containing protein</fullName>
    </recommendedName>
</protein>
<evidence type="ECO:0000256" key="5">
    <source>
        <dbReference type="RuleBase" id="RU003682"/>
    </source>
</evidence>
<name>A0A2G5DPC1_AQUCA</name>
<comment type="similarity">
    <text evidence="1 5">Belongs to the iron/ascorbate-dependent oxidoreductase family.</text>
</comment>
<sequence>MDSGASLLSKVLDYDRTKDKKEFDETKAGVKGLVDSGVVRIPKIFIHSAENLSLPKMPDSNGYCLKIPVVDLEGVDGERRKVIVEEIQKASETWGFFQMVNHGIPVTLLDGMIEGVRQFHEQPTEEKQKIYARDYSRKVRFYSNGDLYISQAANWRDSLNCNFREDQLDTEELPSVCREIMIEYLRHIIKLKDILSELLSEALGLSPHYLKDIECMKSEAWVGHYYPACPEPDLTLGTTRHADPDFLTILLQDQIGGLQVLHQNQWVDVPSTEGALIANIGDLLQLTTNDKFRSVEHRVLARHIGPRISVATFFYPKEHSKSYGPIKEFLSEDNPPIYRKTSVREYIAFYKSKGLDGKSSLPHFKL</sequence>
<dbReference type="EMBL" id="KZ305034">
    <property type="protein sequence ID" value="PIA45339.1"/>
    <property type="molecule type" value="Genomic_DNA"/>
</dbReference>
<dbReference type="InterPro" id="IPR027443">
    <property type="entry name" value="IPNS-like_sf"/>
</dbReference>
<dbReference type="PANTHER" id="PTHR10209">
    <property type="entry name" value="OXIDOREDUCTASE, 2OG-FE II OXYGENASE FAMILY PROTEIN"/>
    <property type="match status" value="1"/>
</dbReference>
<dbReference type="InterPro" id="IPR026992">
    <property type="entry name" value="DIOX_N"/>
</dbReference>
<evidence type="ECO:0000256" key="2">
    <source>
        <dbReference type="ARBA" id="ARBA00022723"/>
    </source>
</evidence>
<accession>A0A2G5DPC1</accession>
<dbReference type="PROSITE" id="PS51471">
    <property type="entry name" value="FE2OG_OXY"/>
    <property type="match status" value="1"/>
</dbReference>
<dbReference type="SUPFAM" id="SSF51197">
    <property type="entry name" value="Clavaminate synthase-like"/>
    <property type="match status" value="1"/>
</dbReference>